<sequence length="186" mass="19186">MMTIPFGAQLIGRTEKALNALLDQALQGTGLTEPQWVALTLTATRTPTAAATSDDAAFASEPVVPGASLAPEHTPPMASRIGGPGSNPEVVGQFPADLIARIAEALRVGEPAARERLAELAGAGLVHTTSGGAVEPTERGLALWQDVRAQVMRLTDKLWGDVPEADRAAAGRVLNVVLARAGALLS</sequence>
<dbReference type="EMBL" id="JAPNTZ010000014">
    <property type="protein sequence ID" value="MCY1143299.1"/>
    <property type="molecule type" value="Genomic_DNA"/>
</dbReference>
<name>A0ABT4B9V7_9ACTN</name>
<evidence type="ECO:0000256" key="1">
    <source>
        <dbReference type="SAM" id="MobiDB-lite"/>
    </source>
</evidence>
<proteinExistence type="predicted"/>
<evidence type="ECO:0000313" key="2">
    <source>
        <dbReference type="EMBL" id="MCY1143299.1"/>
    </source>
</evidence>
<dbReference type="Gene3D" id="1.10.10.10">
    <property type="entry name" value="Winged helix-like DNA-binding domain superfamily/Winged helix DNA-binding domain"/>
    <property type="match status" value="1"/>
</dbReference>
<dbReference type="Proteomes" id="UP001151002">
    <property type="component" value="Unassembled WGS sequence"/>
</dbReference>
<dbReference type="RefSeq" id="WP_267567824.1">
    <property type="nucleotide sequence ID" value="NZ_JAPNTZ010000014.1"/>
</dbReference>
<evidence type="ECO:0000313" key="3">
    <source>
        <dbReference type="Proteomes" id="UP001151002"/>
    </source>
</evidence>
<keyword evidence="3" id="KW-1185">Reference proteome</keyword>
<comment type="caution">
    <text evidence="2">The sequence shown here is derived from an EMBL/GenBank/DDBJ whole genome shotgun (WGS) entry which is preliminary data.</text>
</comment>
<evidence type="ECO:0008006" key="4">
    <source>
        <dbReference type="Google" id="ProtNLM"/>
    </source>
</evidence>
<feature type="region of interest" description="Disordered" evidence="1">
    <location>
        <begin position="65"/>
        <end position="84"/>
    </location>
</feature>
<organism evidence="2 3">
    <name type="scientific">Paractinoplanes pyxinae</name>
    <dbReference type="NCBI Taxonomy" id="2997416"/>
    <lineage>
        <taxon>Bacteria</taxon>
        <taxon>Bacillati</taxon>
        <taxon>Actinomycetota</taxon>
        <taxon>Actinomycetes</taxon>
        <taxon>Micromonosporales</taxon>
        <taxon>Micromonosporaceae</taxon>
        <taxon>Paractinoplanes</taxon>
    </lineage>
</organism>
<gene>
    <name evidence="2" type="ORF">OWR29_35335</name>
</gene>
<reference evidence="2" key="1">
    <citation type="submission" date="2022-11" db="EMBL/GenBank/DDBJ databases">
        <authorList>
            <person name="Somphong A."/>
            <person name="Phongsopitanun W."/>
        </authorList>
    </citation>
    <scope>NUCLEOTIDE SEQUENCE</scope>
    <source>
        <strain evidence="2">Pm04-4</strain>
    </source>
</reference>
<accession>A0ABT4B9V7</accession>
<dbReference type="InterPro" id="IPR036388">
    <property type="entry name" value="WH-like_DNA-bd_sf"/>
</dbReference>
<protein>
    <recommendedName>
        <fullName evidence="4">MarR family transcriptional regulator</fullName>
    </recommendedName>
</protein>
<dbReference type="SUPFAM" id="SSF46785">
    <property type="entry name" value="Winged helix' DNA-binding domain"/>
    <property type="match status" value="1"/>
</dbReference>
<dbReference type="InterPro" id="IPR036390">
    <property type="entry name" value="WH_DNA-bd_sf"/>
</dbReference>